<dbReference type="Proteomes" id="UP000594463">
    <property type="component" value="Chromosome"/>
</dbReference>
<dbReference type="InterPro" id="IPR001107">
    <property type="entry name" value="Band_7"/>
</dbReference>
<feature type="transmembrane region" description="Helical" evidence="6">
    <location>
        <begin position="30"/>
        <end position="51"/>
    </location>
</feature>
<dbReference type="InterPro" id="IPR010201">
    <property type="entry name" value="HflK"/>
</dbReference>
<comment type="subunit">
    <text evidence="6">HflC and HflK may interact to form a multimeric complex.</text>
</comment>
<keyword evidence="5 6" id="KW-0472">Membrane</keyword>
<dbReference type="InterPro" id="IPR036013">
    <property type="entry name" value="Band_7/SPFH_dom_sf"/>
</dbReference>
<dbReference type="Gene3D" id="3.30.479.30">
    <property type="entry name" value="Band 7 domain"/>
    <property type="match status" value="1"/>
</dbReference>
<evidence type="ECO:0000313" key="8">
    <source>
        <dbReference type="EMBL" id="QPM67145.1"/>
    </source>
</evidence>
<evidence type="ECO:0000256" key="5">
    <source>
        <dbReference type="ARBA" id="ARBA00023136"/>
    </source>
</evidence>
<dbReference type="InterPro" id="IPR050710">
    <property type="entry name" value="Band7/mec-2_domain"/>
</dbReference>
<comment type="subcellular location">
    <subcellularLocation>
        <location evidence="1">Membrane</location>
        <topology evidence="1">Single-pass membrane protein</topology>
    </subcellularLocation>
</comment>
<evidence type="ECO:0000259" key="7">
    <source>
        <dbReference type="SMART" id="SM00244"/>
    </source>
</evidence>
<evidence type="ECO:0000256" key="3">
    <source>
        <dbReference type="ARBA" id="ARBA00022692"/>
    </source>
</evidence>
<keyword evidence="8" id="KW-0645">Protease</keyword>
<dbReference type="SUPFAM" id="SSF117892">
    <property type="entry name" value="Band 7/SPFH domain"/>
    <property type="match status" value="1"/>
</dbReference>
<keyword evidence="9" id="KW-1185">Reference proteome</keyword>
<reference evidence="8 9" key="1">
    <citation type="journal article" date="2021" name="Nat. Commun.">
        <title>Isolation of a member of the candidate phylum Atribacteria reveals a unique cell membrane structure.</title>
        <authorList>
            <person name="Taiki K."/>
            <person name="Nobu M.K."/>
            <person name="Kusada H."/>
            <person name="Meng X.-Y."/>
            <person name="Hosoki N."/>
            <person name="Uematsu K."/>
            <person name="Yoshioka H."/>
            <person name="Kamagata Y."/>
            <person name="Tamaki H."/>
        </authorList>
    </citation>
    <scope>NUCLEOTIDE SEQUENCE [LARGE SCALE GENOMIC DNA]</scope>
    <source>
        <strain evidence="8 9">RT761</strain>
    </source>
</reference>
<proteinExistence type="inferred from homology"/>
<keyword evidence="8" id="KW-0378">Hydrolase</keyword>
<dbReference type="PANTHER" id="PTHR43327">
    <property type="entry name" value="STOMATIN-LIKE PROTEIN 2, MITOCHONDRIAL"/>
    <property type="match status" value="1"/>
</dbReference>
<dbReference type="Pfam" id="PF01145">
    <property type="entry name" value="Band_7"/>
    <property type="match status" value="1"/>
</dbReference>
<comment type="similarity">
    <text evidence="2 6">Belongs to the band 7/mec-2 family. HflK subfamily.</text>
</comment>
<organism evidence="8 9">
    <name type="scientific">Atribacter laminatus</name>
    <dbReference type="NCBI Taxonomy" id="2847778"/>
    <lineage>
        <taxon>Bacteria</taxon>
        <taxon>Pseudomonadati</taxon>
        <taxon>Atribacterota</taxon>
        <taxon>Atribacteria</taxon>
        <taxon>Atribacterales</taxon>
        <taxon>Atribacteraceae</taxon>
        <taxon>Atribacter</taxon>
    </lineage>
</organism>
<dbReference type="EMBL" id="CP065383">
    <property type="protein sequence ID" value="QPM67145.1"/>
    <property type="molecule type" value="Genomic_DNA"/>
</dbReference>
<dbReference type="SMART" id="SM00244">
    <property type="entry name" value="PHB"/>
    <property type="match status" value="1"/>
</dbReference>
<dbReference type="GO" id="GO:0008233">
    <property type="term" value="F:peptidase activity"/>
    <property type="evidence" value="ECO:0007669"/>
    <property type="project" value="UniProtKB-KW"/>
</dbReference>
<sequence>MNMDNNEFNEFDRKIIHIYDSKIVRLLKKLGYLVIVIFLAIYLLTGIYIVGPDEVGMIKLFGEFVRQVPPGIHYHIPYPFETVIKPKITEVRRVEIGFRTLSTDPIPRYQYFPEESLMLTGDENIVDCQYTVQYRISEPYLFLFRVKDVDSAVKKVAESALREIVGKKDIDEVLTSGKTEIQDETRALIQSILDRYEAGVQIIAVQLQDVQPPEEVVSAFKDVASAREDKVRFVNEAEGYRSEVIPNARGQAEQIIKEAEAWQEKVVKEAEGDTSRFLQVLQEYILNKEVTRTRLYLETIQKAFPLVQKYLIDSSTASQDILKLLPLTGKDGSAVVY</sequence>
<evidence type="ECO:0000313" key="9">
    <source>
        <dbReference type="Proteomes" id="UP000594463"/>
    </source>
</evidence>
<evidence type="ECO:0000256" key="6">
    <source>
        <dbReference type="RuleBase" id="RU364113"/>
    </source>
</evidence>
<evidence type="ECO:0000256" key="2">
    <source>
        <dbReference type="ARBA" id="ARBA00006971"/>
    </source>
</evidence>
<keyword evidence="4 6" id="KW-1133">Transmembrane helix</keyword>
<dbReference type="AlphaFoldDB" id="A0A7T1AJN5"/>
<keyword evidence="3 6" id="KW-0812">Transmembrane</keyword>
<evidence type="ECO:0000256" key="4">
    <source>
        <dbReference type="ARBA" id="ARBA00022989"/>
    </source>
</evidence>
<accession>A0A7T1AJN5</accession>
<name>A0A7T1AJN5_ATRLM</name>
<dbReference type="KEGG" id="alam:RT761_00337"/>
<dbReference type="GO" id="GO:0006508">
    <property type="term" value="P:proteolysis"/>
    <property type="evidence" value="ECO:0007669"/>
    <property type="project" value="UniProtKB-KW"/>
</dbReference>
<dbReference type="PANTHER" id="PTHR43327:SF2">
    <property type="entry name" value="MODULATOR OF FTSH PROTEASE HFLK"/>
    <property type="match status" value="1"/>
</dbReference>
<feature type="domain" description="Band 7" evidence="7">
    <location>
        <begin position="45"/>
        <end position="224"/>
    </location>
</feature>
<evidence type="ECO:0000256" key="1">
    <source>
        <dbReference type="ARBA" id="ARBA00004167"/>
    </source>
</evidence>
<protein>
    <recommendedName>
        <fullName evidence="6">Protein HflK</fullName>
    </recommendedName>
</protein>
<gene>
    <name evidence="8" type="primary">hflK</name>
    <name evidence="8" type="ORF">RT761_00337</name>
</gene>
<dbReference type="GO" id="GO:0016020">
    <property type="term" value="C:membrane"/>
    <property type="evidence" value="ECO:0007669"/>
    <property type="project" value="UniProtKB-SubCell"/>
</dbReference>
<dbReference type="NCBIfam" id="TIGR01933">
    <property type="entry name" value="hflK"/>
    <property type="match status" value="1"/>
</dbReference>
<comment type="function">
    <text evidence="6">HflC and HflK could encode or regulate a protease.</text>
</comment>
<dbReference type="RefSeq" id="WP_218112368.1">
    <property type="nucleotide sequence ID" value="NZ_CP065383.1"/>
</dbReference>
<dbReference type="CDD" id="cd03404">
    <property type="entry name" value="SPFH_HflK"/>
    <property type="match status" value="1"/>
</dbReference>